<dbReference type="InterPro" id="IPR017907">
    <property type="entry name" value="Znf_RING_CS"/>
</dbReference>
<feature type="domain" description="BTB" evidence="8">
    <location>
        <begin position="186"/>
        <end position="243"/>
    </location>
</feature>
<evidence type="ECO:0000259" key="8">
    <source>
        <dbReference type="PROSITE" id="PS50097"/>
    </source>
</evidence>
<evidence type="ECO:0008006" key="11">
    <source>
        <dbReference type="Google" id="ProtNLM"/>
    </source>
</evidence>
<dbReference type="InterPro" id="IPR000210">
    <property type="entry name" value="BTB/POZ_dom"/>
</dbReference>
<dbReference type="PANTHER" id="PTHR22744">
    <property type="entry name" value="HELIX LOOP HELIX PROTEIN 21-RELATED"/>
    <property type="match status" value="1"/>
</dbReference>
<dbReference type="CDD" id="cd17039">
    <property type="entry name" value="Ubl_ubiquitin_like"/>
    <property type="match status" value="1"/>
</dbReference>
<dbReference type="Gene3D" id="3.10.20.90">
    <property type="entry name" value="Phosphatidylinositol 3-kinase Catalytic Subunit, Chain A, domain 1"/>
    <property type="match status" value="1"/>
</dbReference>
<evidence type="ECO:0000256" key="5">
    <source>
        <dbReference type="SAM" id="Coils"/>
    </source>
</evidence>
<dbReference type="PROSITE" id="PS50053">
    <property type="entry name" value="UBIQUITIN_2"/>
    <property type="match status" value="1"/>
</dbReference>
<dbReference type="PROSITE" id="PS50097">
    <property type="entry name" value="BTB"/>
    <property type="match status" value="1"/>
</dbReference>
<dbReference type="PROSITE" id="PS50089">
    <property type="entry name" value="ZF_RING_2"/>
    <property type="match status" value="1"/>
</dbReference>
<dbReference type="EMBL" id="BTSY01000002">
    <property type="protein sequence ID" value="GMT14687.1"/>
    <property type="molecule type" value="Genomic_DNA"/>
</dbReference>
<feature type="domain" description="RING-type" evidence="7">
    <location>
        <begin position="16"/>
        <end position="65"/>
    </location>
</feature>
<dbReference type="Gene3D" id="3.30.40.10">
    <property type="entry name" value="Zinc/RING finger domain, C3HC4 (zinc finger)"/>
    <property type="match status" value="1"/>
</dbReference>
<sequence length="690" mass="80356">MEVTDSVNIPPSTNTCFLCTQNFAEDPAASTPRSLCCAHTLCEGCLTFQWNKNDDNLFQIVCPQCGILTTHPSLDGFPVQRERLAIAPRVVDEPMEETPLPITVVEVQTTVVEKVKCEGCPAIDEIDRMRVCMEKKCDQYLQALCLMCCVDYHSSHKKTKFVAPDENVTRIKRGAYKTYDISNFPDKRILDVRGHEITVSASYLSSYSSFFRDLFYCPDNRSKEKLPLDCDPELFEDLLDMIYPCRKDPVCCHACVSSLPSRLSLTLHLNFSNLVDPLLEEFQKFYTISDLHSILSESDEMFERFVLSTSDCYDEIHEGFGLVEIDKMEDGGQKLEYEHVRGRFIEKSDKRKEVVRSLINLHFPDVRILQIGTTSLVVSASFLSLHSPFYRQFFYSSHASQEREIKWNFFDAPSFLNLSSIFMDRIPKVLTKRLMNLLGRVQCMNYVERYREKLMKEWRKSNEADCPSSLIDLPEATLALIKYYDCGKLTKKTIASLVRWMNRGEVNRMVGWIDEEAVKRIEKREKEMEKKKEEKKDERLERKRERRYEELCEENDYYDMEMDDVDVSDVSDEEESKEDVKIRKKEEKIEEYMRILARRILIAHRENKGNEKEKISLIVKNGDSSHSLTLPPSAFIEDIKRKLDSIVKRPYQAIHLIMQNQSMKNDQSLVDYGIVNGSQIEMRPNDENCY</sequence>
<dbReference type="SUPFAM" id="SSF57850">
    <property type="entry name" value="RING/U-box"/>
    <property type="match status" value="1"/>
</dbReference>
<dbReference type="Pfam" id="PF00240">
    <property type="entry name" value="ubiquitin"/>
    <property type="match status" value="1"/>
</dbReference>
<comment type="caution">
    <text evidence="9">The sequence shown here is derived from an EMBL/GenBank/DDBJ whole genome shotgun (WGS) entry which is preliminary data.</text>
</comment>
<dbReference type="InterPro" id="IPR001841">
    <property type="entry name" value="Znf_RING"/>
</dbReference>
<dbReference type="PROSITE" id="PS00518">
    <property type="entry name" value="ZF_RING_1"/>
    <property type="match status" value="1"/>
</dbReference>
<evidence type="ECO:0000256" key="1">
    <source>
        <dbReference type="ARBA" id="ARBA00022723"/>
    </source>
</evidence>
<dbReference type="InterPro" id="IPR011333">
    <property type="entry name" value="SKP1/BTB/POZ_sf"/>
</dbReference>
<dbReference type="InterPro" id="IPR029071">
    <property type="entry name" value="Ubiquitin-like_domsf"/>
</dbReference>
<feature type="domain" description="Ubiquitin-like" evidence="6">
    <location>
        <begin position="615"/>
        <end position="682"/>
    </location>
</feature>
<reference evidence="9" key="1">
    <citation type="submission" date="2023-10" db="EMBL/GenBank/DDBJ databases">
        <title>Genome assembly of Pristionchus species.</title>
        <authorList>
            <person name="Yoshida K."/>
            <person name="Sommer R.J."/>
        </authorList>
    </citation>
    <scope>NUCLEOTIDE SEQUENCE</scope>
    <source>
        <strain evidence="9">RS5133</strain>
    </source>
</reference>
<protein>
    <recommendedName>
        <fullName evidence="11">RING-type domain-containing protein</fullName>
    </recommendedName>
</protein>
<dbReference type="GO" id="GO:0008270">
    <property type="term" value="F:zinc ion binding"/>
    <property type="evidence" value="ECO:0007669"/>
    <property type="project" value="UniProtKB-KW"/>
</dbReference>
<evidence type="ECO:0000259" key="6">
    <source>
        <dbReference type="PROSITE" id="PS50053"/>
    </source>
</evidence>
<dbReference type="AlphaFoldDB" id="A0AAV5V7H2"/>
<evidence type="ECO:0000256" key="3">
    <source>
        <dbReference type="ARBA" id="ARBA00022833"/>
    </source>
</evidence>
<evidence type="ECO:0000313" key="9">
    <source>
        <dbReference type="EMBL" id="GMT14687.1"/>
    </source>
</evidence>
<keyword evidence="2 4" id="KW-0863">Zinc-finger</keyword>
<dbReference type="PANTHER" id="PTHR22744:SF14">
    <property type="entry name" value="BTB DOMAIN-CONTAINING PROTEIN-RELATED"/>
    <property type="match status" value="1"/>
</dbReference>
<keyword evidence="10" id="KW-1185">Reference proteome</keyword>
<organism evidence="9 10">
    <name type="scientific">Pristionchus fissidentatus</name>
    <dbReference type="NCBI Taxonomy" id="1538716"/>
    <lineage>
        <taxon>Eukaryota</taxon>
        <taxon>Metazoa</taxon>
        <taxon>Ecdysozoa</taxon>
        <taxon>Nematoda</taxon>
        <taxon>Chromadorea</taxon>
        <taxon>Rhabditida</taxon>
        <taxon>Rhabditina</taxon>
        <taxon>Diplogasteromorpha</taxon>
        <taxon>Diplogasteroidea</taxon>
        <taxon>Neodiplogasteridae</taxon>
        <taxon>Pristionchus</taxon>
    </lineage>
</organism>
<dbReference type="Proteomes" id="UP001432322">
    <property type="component" value="Unassembled WGS sequence"/>
</dbReference>
<evidence type="ECO:0000259" key="7">
    <source>
        <dbReference type="PROSITE" id="PS50089"/>
    </source>
</evidence>
<name>A0AAV5V7H2_9BILA</name>
<dbReference type="SUPFAM" id="SSF54695">
    <property type="entry name" value="POZ domain"/>
    <property type="match status" value="1"/>
</dbReference>
<evidence type="ECO:0000256" key="4">
    <source>
        <dbReference type="PROSITE-ProRule" id="PRU00175"/>
    </source>
</evidence>
<dbReference type="Gene3D" id="3.30.710.10">
    <property type="entry name" value="Potassium Channel Kv1.1, Chain A"/>
    <property type="match status" value="1"/>
</dbReference>
<dbReference type="InterPro" id="IPR000626">
    <property type="entry name" value="Ubiquitin-like_dom"/>
</dbReference>
<dbReference type="SUPFAM" id="SSF54236">
    <property type="entry name" value="Ubiquitin-like"/>
    <property type="match status" value="1"/>
</dbReference>
<keyword evidence="1" id="KW-0479">Metal-binding</keyword>
<keyword evidence="3" id="KW-0862">Zinc</keyword>
<dbReference type="SMART" id="SM00184">
    <property type="entry name" value="RING"/>
    <property type="match status" value="1"/>
</dbReference>
<feature type="coiled-coil region" evidence="5">
    <location>
        <begin position="514"/>
        <end position="550"/>
    </location>
</feature>
<dbReference type="InterPro" id="IPR013083">
    <property type="entry name" value="Znf_RING/FYVE/PHD"/>
</dbReference>
<gene>
    <name evidence="9" type="ORF">PFISCL1PPCAC_5984</name>
</gene>
<evidence type="ECO:0000256" key="2">
    <source>
        <dbReference type="ARBA" id="ARBA00022771"/>
    </source>
</evidence>
<dbReference type="Pfam" id="PF00651">
    <property type="entry name" value="BTB"/>
    <property type="match status" value="1"/>
</dbReference>
<evidence type="ECO:0000313" key="10">
    <source>
        <dbReference type="Proteomes" id="UP001432322"/>
    </source>
</evidence>
<proteinExistence type="predicted"/>
<keyword evidence="5" id="KW-0175">Coiled coil</keyword>
<accession>A0AAV5V7H2</accession>